<dbReference type="Proteomes" id="UP001225072">
    <property type="component" value="Unassembled WGS sequence"/>
</dbReference>
<comment type="caution">
    <text evidence="1">The sequence shown here is derived from an EMBL/GenBank/DDBJ whole genome shotgun (WGS) entry which is preliminary data.</text>
</comment>
<organism evidence="1 2">
    <name type="scientific">Chryseobacterium camelliae</name>
    <dbReference type="NCBI Taxonomy" id="1265445"/>
    <lineage>
        <taxon>Bacteria</taxon>
        <taxon>Pseudomonadati</taxon>
        <taxon>Bacteroidota</taxon>
        <taxon>Flavobacteriia</taxon>
        <taxon>Flavobacteriales</taxon>
        <taxon>Weeksellaceae</taxon>
        <taxon>Chryseobacterium group</taxon>
        <taxon>Chryseobacterium</taxon>
    </lineage>
</organism>
<protein>
    <submittedName>
        <fullName evidence="1">Uncharacterized protein</fullName>
    </submittedName>
</protein>
<proteinExistence type="predicted"/>
<name>A0ABU0TM46_9FLAO</name>
<dbReference type="EMBL" id="JAUTAL010000001">
    <property type="protein sequence ID" value="MDQ1097340.1"/>
    <property type="molecule type" value="Genomic_DNA"/>
</dbReference>
<sequence>MKPDQFSHFLIYGIFFTGMVQHDEHNEVFHYLKKEFENLYTIAEKQYHLHQQTEPGKDFSALKAHLMALYDYIRFSKDNIILLKYSDSSIK</sequence>
<evidence type="ECO:0000313" key="2">
    <source>
        <dbReference type="Proteomes" id="UP001225072"/>
    </source>
</evidence>
<reference evidence="1 2" key="1">
    <citation type="submission" date="2023-07" db="EMBL/GenBank/DDBJ databases">
        <title>Functional and genomic diversity of the sorghum phyllosphere microbiome.</title>
        <authorList>
            <person name="Shade A."/>
        </authorList>
    </citation>
    <scope>NUCLEOTIDE SEQUENCE [LARGE SCALE GENOMIC DNA]</scope>
    <source>
        <strain evidence="1 2">SORGH_AS_1064</strain>
    </source>
</reference>
<dbReference type="RefSeq" id="WP_307453918.1">
    <property type="nucleotide sequence ID" value="NZ_JAUTAL010000001.1"/>
</dbReference>
<gene>
    <name evidence="1" type="ORF">QE404_002487</name>
</gene>
<evidence type="ECO:0000313" key="1">
    <source>
        <dbReference type="EMBL" id="MDQ1097340.1"/>
    </source>
</evidence>
<keyword evidence="2" id="KW-1185">Reference proteome</keyword>
<accession>A0ABU0TM46</accession>